<dbReference type="EMBL" id="AUWU02000004">
    <property type="protein sequence ID" value="KAH0574341.1"/>
    <property type="molecule type" value="Genomic_DNA"/>
</dbReference>
<sequence>MSETSIHNQVDSKSEIMVINQSQVEENSIIQESIPIETKLSNISQLTQQTEQEVETLQIQPVEQQLVEEQNNENLQQQEDQGQQDQFQEQQSQQNKDESSIQTFRIQFNPLYGLDKTRKQNIDDYNQRINSYHINQINKAKKQYYESQQQQGQCSEKKQYIKPIKSLVLTLQNPKTVHALEIKRAQNIARREHDSRITNIENPNAIPDKLETIYIKVENQSREIVAVEKKQLKFVNETGQINRNEVIFDQCGRVYCKGEHGVQQEVQIINENGEIETIEIQYLGSENWDKICKNAELNALVECNVNNKRITGISEEYLRIANKAGEIILVKAIKDKNGKFWIQDENCSDFQQETVQVIDQQGLAENIQVNYIKNFVDFEKLSILTSQNSDHKKLLKNFQNSSPMNNLTQKQVQTTTKKKIQNQRAERILAYQQQSNKQQIKHLVKNDEPAPVLVVPALIQDEEKAILQQHQQHLESLESRRLLNQIQREEDLIEQGRKLQRDINLKFIDGKIQKQHIKARRQELVARRAALKRQKKREYELQMQNDMLLSEVREHNAHERQRLAARELVVRLGIHE</sequence>
<dbReference type="Proteomes" id="UP000018208">
    <property type="component" value="Unassembled WGS sequence"/>
</dbReference>
<evidence type="ECO:0000256" key="1">
    <source>
        <dbReference type="SAM" id="MobiDB-lite"/>
    </source>
</evidence>
<feature type="region of interest" description="Disordered" evidence="1">
    <location>
        <begin position="73"/>
        <end position="100"/>
    </location>
</feature>
<dbReference type="EMBL" id="KI546107">
    <property type="protein sequence ID" value="EST44836.1"/>
    <property type="molecule type" value="Genomic_DNA"/>
</dbReference>
<evidence type="ECO:0000313" key="3">
    <source>
        <dbReference type="EMBL" id="KAH0574341.1"/>
    </source>
</evidence>
<protein>
    <submittedName>
        <fullName evidence="2">Uncharacterized protein</fullName>
    </submittedName>
</protein>
<dbReference type="VEuPathDB" id="GiardiaDB:SS50377_24296"/>
<feature type="compositionally biased region" description="Low complexity" evidence="1">
    <location>
        <begin position="73"/>
        <end position="94"/>
    </location>
</feature>
<reference evidence="3" key="2">
    <citation type="submission" date="2020-12" db="EMBL/GenBank/DDBJ databases">
        <title>New Spironucleus salmonicida genome in near-complete chromosomes.</title>
        <authorList>
            <person name="Xu F."/>
            <person name="Kurt Z."/>
            <person name="Jimenez-Gonzalez A."/>
            <person name="Astvaldsson A."/>
            <person name="Andersson J.O."/>
            <person name="Svard S.G."/>
        </authorList>
    </citation>
    <scope>NUCLEOTIDE SEQUENCE</scope>
    <source>
        <strain evidence="3">ATCC 50377</strain>
    </source>
</reference>
<evidence type="ECO:0000313" key="2">
    <source>
        <dbReference type="EMBL" id="EST44836.1"/>
    </source>
</evidence>
<evidence type="ECO:0000313" key="4">
    <source>
        <dbReference type="Proteomes" id="UP000018208"/>
    </source>
</evidence>
<proteinExistence type="predicted"/>
<gene>
    <name evidence="2" type="ORF">SS50377_15282</name>
    <name evidence="3" type="ORF">SS50377_24296</name>
</gene>
<organism evidence="2">
    <name type="scientific">Spironucleus salmonicida</name>
    <dbReference type="NCBI Taxonomy" id="348837"/>
    <lineage>
        <taxon>Eukaryota</taxon>
        <taxon>Metamonada</taxon>
        <taxon>Diplomonadida</taxon>
        <taxon>Hexamitidae</taxon>
        <taxon>Hexamitinae</taxon>
        <taxon>Spironucleus</taxon>
    </lineage>
</organism>
<name>V6LMA2_9EUKA</name>
<keyword evidence="4" id="KW-1185">Reference proteome</keyword>
<dbReference type="AlphaFoldDB" id="V6LMA2"/>
<accession>V6LMA2</accession>
<reference evidence="2 3" key="1">
    <citation type="journal article" date="2014" name="PLoS Genet.">
        <title>The Genome of Spironucleus salmonicida Highlights a Fish Pathogen Adapted to Fluctuating Environments.</title>
        <authorList>
            <person name="Xu F."/>
            <person name="Jerlstrom-Hultqvist J."/>
            <person name="Einarsson E."/>
            <person name="Astvaldsson A."/>
            <person name="Svard S.G."/>
            <person name="Andersson J.O."/>
        </authorList>
    </citation>
    <scope>NUCLEOTIDE SEQUENCE</scope>
    <source>
        <strain evidence="3">ATCC 50377</strain>
    </source>
</reference>